<evidence type="ECO:0000313" key="3">
    <source>
        <dbReference type="Proteomes" id="UP001141806"/>
    </source>
</evidence>
<accession>A0A9Q0GN58</accession>
<feature type="compositionally biased region" description="Polar residues" evidence="1">
    <location>
        <begin position="7"/>
        <end position="29"/>
    </location>
</feature>
<organism evidence="2 3">
    <name type="scientific">Protea cynaroides</name>
    <dbReference type="NCBI Taxonomy" id="273540"/>
    <lineage>
        <taxon>Eukaryota</taxon>
        <taxon>Viridiplantae</taxon>
        <taxon>Streptophyta</taxon>
        <taxon>Embryophyta</taxon>
        <taxon>Tracheophyta</taxon>
        <taxon>Spermatophyta</taxon>
        <taxon>Magnoliopsida</taxon>
        <taxon>Proteales</taxon>
        <taxon>Proteaceae</taxon>
        <taxon>Protea</taxon>
    </lineage>
</organism>
<keyword evidence="3" id="KW-1185">Reference proteome</keyword>
<gene>
    <name evidence="2" type="ORF">NE237_026823</name>
</gene>
<evidence type="ECO:0000256" key="1">
    <source>
        <dbReference type="SAM" id="MobiDB-lite"/>
    </source>
</evidence>
<protein>
    <submittedName>
        <fullName evidence="2">Uncharacterized protein</fullName>
    </submittedName>
</protein>
<dbReference type="EMBL" id="JAMYWD010000012">
    <property type="protein sequence ID" value="KAJ4949991.1"/>
    <property type="molecule type" value="Genomic_DNA"/>
</dbReference>
<dbReference type="Proteomes" id="UP001141806">
    <property type="component" value="Unassembled WGS sequence"/>
</dbReference>
<feature type="compositionally biased region" description="Polar residues" evidence="1">
    <location>
        <begin position="37"/>
        <end position="53"/>
    </location>
</feature>
<evidence type="ECO:0000313" key="2">
    <source>
        <dbReference type="EMBL" id="KAJ4949991.1"/>
    </source>
</evidence>
<dbReference type="AlphaFoldDB" id="A0A9Q0GN58"/>
<proteinExistence type="predicted"/>
<sequence>MAGLQKPNESTAGALYSRQQTSRQHSVSSPPSPIVAESSSHRNPSRDVSGQSGSLKPRVWIILLIQRVPLWAQKLYRCTCGECSLPQEVLRATAPPSPRVAAAAVICYPPRDN</sequence>
<comment type="caution">
    <text evidence="2">The sequence shown here is derived from an EMBL/GenBank/DDBJ whole genome shotgun (WGS) entry which is preliminary data.</text>
</comment>
<name>A0A9Q0GN58_9MAGN</name>
<reference evidence="2" key="1">
    <citation type="journal article" date="2023" name="Plant J.">
        <title>The genome of the king protea, Protea cynaroides.</title>
        <authorList>
            <person name="Chang J."/>
            <person name="Duong T.A."/>
            <person name="Schoeman C."/>
            <person name="Ma X."/>
            <person name="Roodt D."/>
            <person name="Barker N."/>
            <person name="Li Z."/>
            <person name="Van de Peer Y."/>
            <person name="Mizrachi E."/>
        </authorList>
    </citation>
    <scope>NUCLEOTIDE SEQUENCE</scope>
    <source>
        <tissue evidence="2">Young leaves</tissue>
    </source>
</reference>
<feature type="region of interest" description="Disordered" evidence="1">
    <location>
        <begin position="1"/>
        <end position="53"/>
    </location>
</feature>